<evidence type="ECO:0000256" key="1">
    <source>
        <dbReference type="SAM" id="MobiDB-lite"/>
    </source>
</evidence>
<sequence length="346" mass="38769">MPLSRAEMPDRHDMTTPSKSAEPISELVETGANLPGLHQADEQHPCASLPPILNHPVELLQKIAECLANLDEQNKRPLAFLAAHADINATCQKIIHQEAIMPFTFDMSKTFTDPEKFFTAYQAQSYPFKSQVRFISFRITNLGLASIYPLASIAWEFYRPGRFGDERVNPAAPDPLDAGLDQAEKQLLATLKSRRKATIVHFMTPSLIRAPVIDKADITVSFDVVQDFSNGNDLPPRLLKNLIGNVFEGVKWLGQRHDSARFSRSRSYIERDVYSAFKWGQGLPENFQTSFFWFAENFLGGDAFFDRWVDLEQQIIKDAKAALARKGWAKPVGGTVKQTRGTGGGK</sequence>
<dbReference type="AlphaFoldDB" id="A0A2H1G4J7"/>
<name>A0A2H1G4J7_ZYMTR</name>
<evidence type="ECO:0000313" key="3">
    <source>
        <dbReference type="Proteomes" id="UP000245764"/>
    </source>
</evidence>
<organism evidence="2 3">
    <name type="scientific">Zymoseptoria tritici ST99CH_1E4</name>
    <dbReference type="NCBI Taxonomy" id="1276532"/>
    <lineage>
        <taxon>Eukaryota</taxon>
        <taxon>Fungi</taxon>
        <taxon>Dikarya</taxon>
        <taxon>Ascomycota</taxon>
        <taxon>Pezizomycotina</taxon>
        <taxon>Dothideomycetes</taxon>
        <taxon>Dothideomycetidae</taxon>
        <taxon>Mycosphaerellales</taxon>
        <taxon>Mycosphaerellaceae</taxon>
        <taxon>Zymoseptoria</taxon>
    </lineage>
</organism>
<dbReference type="Proteomes" id="UP000245764">
    <property type="component" value="Chromosome 3"/>
</dbReference>
<accession>A0A2H1G4J7</accession>
<evidence type="ECO:0000313" key="2">
    <source>
        <dbReference type="EMBL" id="SMR48471.1"/>
    </source>
</evidence>
<feature type="region of interest" description="Disordered" evidence="1">
    <location>
        <begin position="1"/>
        <end position="22"/>
    </location>
</feature>
<protein>
    <submittedName>
        <fullName evidence="2">Uncharacterized protein</fullName>
    </submittedName>
</protein>
<dbReference type="EMBL" id="LT854255">
    <property type="protein sequence ID" value="SMR48471.1"/>
    <property type="molecule type" value="Genomic_DNA"/>
</dbReference>
<reference evidence="3" key="1">
    <citation type="submission" date="2017-05" db="EMBL/GenBank/DDBJ databases">
        <authorList>
            <person name="Song R."/>
            <person name="Chenine A.L."/>
            <person name="Ruprecht R.M."/>
        </authorList>
    </citation>
    <scope>NUCLEOTIDE SEQUENCE [LARGE SCALE GENOMIC DNA]</scope>
</reference>
<proteinExistence type="predicted"/>
<gene>
    <name evidence="2" type="ORF">ZT1E4_G3861</name>
</gene>